<proteinExistence type="predicted"/>
<comment type="caution">
    <text evidence="1">The sequence shown here is derived from an EMBL/GenBank/DDBJ whole genome shotgun (WGS) entry which is preliminary data.</text>
</comment>
<organism evidence="1">
    <name type="scientific">bioreactor metagenome</name>
    <dbReference type="NCBI Taxonomy" id="1076179"/>
    <lineage>
        <taxon>unclassified sequences</taxon>
        <taxon>metagenomes</taxon>
        <taxon>ecological metagenomes</taxon>
    </lineage>
</organism>
<dbReference type="EMBL" id="VSSQ01000726">
    <property type="protein sequence ID" value="MPM00379.1"/>
    <property type="molecule type" value="Genomic_DNA"/>
</dbReference>
<accession>A0A644W9W4</accession>
<evidence type="ECO:0000313" key="1">
    <source>
        <dbReference type="EMBL" id="MPM00379.1"/>
    </source>
</evidence>
<sequence length="366" mass="38491">MKKQILILAMVILALFFADTNMSFGQTYIDYLTGEPTCTPALPLSCATASGALNPTPGQVYNYSITTDPTAVSNVLWFVTDANTVISAGGLTALRDPGDGTGDYVLLGEAGVYNVTVAPLNTQKDIDISWQWFDGTAHEVLLVAYVVGNNGCGDNVEVWRIEPTFSFTLDLAALLDDGTVGDEECVSPVESATYTEIAGVYSLTMDYGENWVFFSVNAANFAHSWMPDLSAVVTGASTIGAVEWAYPADAQAAAGPWNATTVPILASAAAPGGVVGSGGECIVVRVEIQHGNNPTPLAAATETVTLSVNGIMYDAANANYTNLALRDVDEDTDGNCVQDITDTDTYTLLARPQITAAAPAPFEPKN</sequence>
<protein>
    <submittedName>
        <fullName evidence="1">Uncharacterized protein</fullName>
    </submittedName>
</protein>
<dbReference type="AlphaFoldDB" id="A0A644W9W4"/>
<gene>
    <name evidence="1" type="ORF">SDC9_46603</name>
</gene>
<name>A0A644W9W4_9ZZZZ</name>
<reference evidence="1" key="1">
    <citation type="submission" date="2019-08" db="EMBL/GenBank/DDBJ databases">
        <authorList>
            <person name="Kucharzyk K."/>
            <person name="Murdoch R.W."/>
            <person name="Higgins S."/>
            <person name="Loffler F."/>
        </authorList>
    </citation>
    <scope>NUCLEOTIDE SEQUENCE</scope>
</reference>